<dbReference type="InParanoid" id="Q8THD8"/>
<gene>
    <name evidence="1" type="ordered locus">MA_4579</name>
</gene>
<sequence>MSSLGWGIRMKVNSTIVVLAAFLALAAFSAFLVFAEGNSIVETSKYSGAQLDEIASDDSSLKAVSGIPGNNIIQKIEVQDSSLEFQEYWDGFETVTIDVQEFENAAANGNVHLRLLERDFEIEIEDISRLNGGKSYRYSGYVKGIPDSRATFYVCGELFSGSVEFEDLMYNIAVTSETYNGKTVHTVFVMDWKKDRERLVRSLNPLRFIFISGSAGSFSGIEEITMAEKRDGKAVHLVCRYYSEGIEEKLDQEFSSDLLQFFLIYDDKEVHEICIEILDFYNESIFHETYSLSPGTEISSPELGVDLGVYRYELTLDGNFAFEQKVRADHASGSGSSEKLCICLIDHPGYPLAVGIEST</sequence>
<protein>
    <submittedName>
        <fullName evidence="1">Uncharacterized protein</fullName>
    </submittedName>
</protein>
<proteinExistence type="predicted"/>
<keyword evidence="2" id="KW-1185">Reference proteome</keyword>
<dbReference type="AlphaFoldDB" id="Q8THD8"/>
<accession>Q8THD8</accession>
<reference evidence="1 2" key="1">
    <citation type="journal article" date="2002" name="Genome Res.">
        <title>The genome of Methanosarcina acetivorans reveals extensive metabolic and physiological diversity.</title>
        <authorList>
            <person name="Galagan J.E."/>
            <person name="Nusbaum C."/>
            <person name="Roy A."/>
            <person name="Endrizzi M.G."/>
            <person name="Macdonald P."/>
            <person name="FitzHugh W."/>
            <person name="Calvo S."/>
            <person name="Engels R."/>
            <person name="Smirnov S."/>
            <person name="Atnoor D."/>
            <person name="Brown A."/>
            <person name="Allen N."/>
            <person name="Naylor J."/>
            <person name="Stange-Thomann N."/>
            <person name="DeArellano K."/>
            <person name="Johnson R."/>
            <person name="Linton L."/>
            <person name="McEwan P."/>
            <person name="McKernan K."/>
            <person name="Talamas J."/>
            <person name="Tirrell A."/>
            <person name="Ye W."/>
            <person name="Zimmer A."/>
            <person name="Barber R.D."/>
            <person name="Cann I."/>
            <person name="Graham D.E."/>
            <person name="Grahame D.A."/>
            <person name="Guss A."/>
            <person name="Hedderich R."/>
            <person name="Ingram-Smith C."/>
            <person name="Kuettner C.H."/>
            <person name="Krzycki J.A."/>
            <person name="Leigh J.A."/>
            <person name="Li W."/>
            <person name="Liu J."/>
            <person name="Mukhopadhyay B."/>
            <person name="Reeve J.N."/>
            <person name="Smith K."/>
            <person name="Springer T.A."/>
            <person name="Umayam L.A."/>
            <person name="White O."/>
            <person name="White R.H."/>
            <person name="de Macario E.C."/>
            <person name="Ferry J.G."/>
            <person name="Jarrell K.F."/>
            <person name="Jing H."/>
            <person name="Macario A.J.L."/>
            <person name="Paulsen I."/>
            <person name="Pritchett M."/>
            <person name="Sowers K.R."/>
            <person name="Swanson R.V."/>
            <person name="Zinder S.H."/>
            <person name="Lander E."/>
            <person name="Metcalf W.W."/>
            <person name="Birren B."/>
        </authorList>
    </citation>
    <scope>NUCLEOTIDE SEQUENCE [LARGE SCALE GENOMIC DNA]</scope>
    <source>
        <strain evidence="2">ATCC 35395 / DSM 2834 / JCM 12185 / C2A</strain>
    </source>
</reference>
<evidence type="ECO:0000313" key="1">
    <source>
        <dbReference type="EMBL" id="AAM07918.1"/>
    </source>
</evidence>
<dbReference type="EMBL" id="AE010299">
    <property type="protein sequence ID" value="AAM07918.1"/>
    <property type="molecule type" value="Genomic_DNA"/>
</dbReference>
<dbReference type="EnsemblBacteria" id="AAM07918">
    <property type="protein sequence ID" value="AAM07918"/>
    <property type="gene ID" value="MA_4579"/>
</dbReference>
<dbReference type="Proteomes" id="UP000002487">
    <property type="component" value="Chromosome"/>
</dbReference>
<dbReference type="HOGENOM" id="CLU_073772_0_0_2"/>
<name>Q8THD8_METAC</name>
<evidence type="ECO:0000313" key="2">
    <source>
        <dbReference type="Proteomes" id="UP000002487"/>
    </source>
</evidence>
<organism evidence="1 2">
    <name type="scientific">Methanosarcina acetivorans (strain ATCC 35395 / DSM 2834 / JCM 12185 / C2A)</name>
    <dbReference type="NCBI Taxonomy" id="188937"/>
    <lineage>
        <taxon>Archaea</taxon>
        <taxon>Methanobacteriati</taxon>
        <taxon>Methanobacteriota</taxon>
        <taxon>Stenosarchaea group</taxon>
        <taxon>Methanomicrobia</taxon>
        <taxon>Methanosarcinales</taxon>
        <taxon>Methanosarcinaceae</taxon>
        <taxon>Methanosarcina</taxon>
    </lineage>
</organism>
<dbReference type="STRING" id="188937.MA_4579"/>
<dbReference type="KEGG" id="mac:MA_4579"/>